<dbReference type="Proteomes" id="UP000242032">
    <property type="component" value="Segment"/>
</dbReference>
<evidence type="ECO:0000313" key="2">
    <source>
        <dbReference type="Proteomes" id="UP000242032"/>
    </source>
</evidence>
<name>A0A2D1GQQ2_9CAUD</name>
<dbReference type="EMBL" id="MF805716">
    <property type="protein sequence ID" value="ATN94669.1"/>
    <property type="molecule type" value="Genomic_DNA"/>
</dbReference>
<accession>A0A2D1GQQ2</accession>
<dbReference type="PANTHER" id="PTHR34817:SF2">
    <property type="entry name" value="NUCLEOTIDYLTRANSFERASE"/>
    <property type="match status" value="1"/>
</dbReference>
<dbReference type="InterPro" id="IPR018775">
    <property type="entry name" value="RlaP"/>
</dbReference>
<dbReference type="PANTHER" id="PTHR34817">
    <property type="entry name" value="NUCLEOTIDYLTRANSFERASE"/>
    <property type="match status" value="1"/>
</dbReference>
<evidence type="ECO:0008006" key="3">
    <source>
        <dbReference type="Google" id="ProtNLM"/>
    </source>
</evidence>
<protein>
    <recommendedName>
        <fullName evidence="3">Nucleotidyltransferase</fullName>
    </recommendedName>
</protein>
<evidence type="ECO:0000313" key="1">
    <source>
        <dbReference type="EMBL" id="ATN94669.1"/>
    </source>
</evidence>
<dbReference type="Pfam" id="PF10127">
    <property type="entry name" value="RlaP"/>
    <property type="match status" value="1"/>
</dbReference>
<proteinExistence type="predicted"/>
<keyword evidence="2" id="KW-1185">Reference proteome</keyword>
<sequence>MDPRHPVSDEMRSVIDTELTRIEQKYGVKVIYACESGSRGWGFASTNSDYDVRFIYVNHPRHYVRVDNKARDTIEEMVSKELDLAGWNITKTLQLAYKSNPTLLEWLNSPIVYRKVDCDYKLIRDAALKHFIPESSYMHYISMAKQTKMRWLSDEKVRMKKYFYSLRPLLAAMWVRESLEHPPMVFHDLLPLLTDPILYKRIQELVNDKVGATEQDLIDRCPILDQFIDFQLSREKPDFGKYERPDIYALTDLAWHFVDQYKIDTFAKLQGIERRKY</sequence>
<gene>
    <name evidence="1" type="ORF">SL2_092</name>
</gene>
<organism evidence="1 2">
    <name type="scientific">Pseudomonas phage SL2</name>
    <dbReference type="NCBI Taxonomy" id="2041345"/>
    <lineage>
        <taxon>Viruses</taxon>
        <taxon>Duplodnaviria</taxon>
        <taxon>Heunggongvirae</taxon>
        <taxon>Uroviricota</taxon>
        <taxon>Caudoviricetes</taxon>
        <taxon>Chimalliviridae</taxon>
        <taxon>Phikzvirus</taxon>
        <taxon>Phikzvirus SL2</taxon>
    </lineage>
</organism>
<reference evidence="1 2" key="1">
    <citation type="journal article" date="2017" name="Viruses">
        <title>Differential Effect of Newly Isolated Phages Belonging to PB1-Like, phiKZ-Like and LUZ24-Like Viruses against Multi-Drug Resistant Pseudomonas aeruginosa under Varying Growth Conditions.</title>
        <authorList>
            <person name="Latz S."/>
            <person name="Kruttgen A."/>
            <person name="Hafner H."/>
            <person name="Buhl E.M."/>
            <person name="Ritter K."/>
            <person name="Horz H.P."/>
        </authorList>
    </citation>
    <scope>NUCLEOTIDE SEQUENCE [LARGE SCALE GENOMIC DNA]</scope>
</reference>